<dbReference type="PIRSF" id="PIRSF000390">
    <property type="entry name" value="PLP_StrS"/>
    <property type="match status" value="1"/>
</dbReference>
<dbReference type="Gene3D" id="3.40.640.10">
    <property type="entry name" value="Type I PLP-dependent aspartate aminotransferase-like (Major domain)"/>
    <property type="match status" value="1"/>
</dbReference>
<dbReference type="SUPFAM" id="SSF53383">
    <property type="entry name" value="PLP-dependent transferases"/>
    <property type="match status" value="1"/>
</dbReference>
<keyword evidence="2" id="KW-0663">Pyridoxal phosphate</keyword>
<dbReference type="InterPro" id="IPR015424">
    <property type="entry name" value="PyrdxlP-dep_Trfase"/>
</dbReference>
<evidence type="ECO:0000313" key="6">
    <source>
        <dbReference type="Proteomes" id="UP000260874"/>
    </source>
</evidence>
<reference evidence="3 5" key="1">
    <citation type="submission" date="2015-09" db="EMBL/GenBank/DDBJ databases">
        <authorList>
            <consortium name="Pathogen Informatics"/>
        </authorList>
    </citation>
    <scope>NUCLEOTIDE SEQUENCE [LARGE SCALE GENOMIC DNA]</scope>
    <source>
        <strain evidence="3 5">2789STDY5608791</strain>
    </source>
</reference>
<sequence length="350" mass="39506">MIPLFKPYMPEKLPKLDYILHSGALAYGKWGHEFEKRLGEYIYNSQILATNSFNAAYQLAITTLGLQPKDEVIGSPMTCLASNQPFATQHVKVIWADIEPATGMLDVGDVRKKITPRTKAILVNHFCGYVGYVDEVLALAKEYGLYVIEDAIEGFGAEYKGKKVGNLSADVTVYSFQTVRLPNTIDGGAVSFKDKALYDKAVLVRDYGIDRPRFRDDMKEISPLCDIALPGYGATPSEINSYVGCIQMEVIDELLEKQQQQARKWDVLLDEKEVKPVSVVAGTKPNYWVYGVLAENKRAFMEEWRLKGYYVSGVHLPNTYYSVFGKQPELRGVLEFYSKYVALPCGWWLE</sequence>
<evidence type="ECO:0000256" key="2">
    <source>
        <dbReference type="RuleBase" id="RU004508"/>
    </source>
</evidence>
<dbReference type="Proteomes" id="UP000260874">
    <property type="component" value="Unassembled WGS sequence"/>
</dbReference>
<keyword evidence="3" id="KW-0032">Aminotransferase</keyword>
<dbReference type="RefSeq" id="WP_057087909.1">
    <property type="nucleotide sequence ID" value="NZ_CAXSSZ010000033.1"/>
</dbReference>
<reference evidence="4 6" key="2">
    <citation type="submission" date="2018-08" db="EMBL/GenBank/DDBJ databases">
        <title>A genome reference for cultivated species of the human gut microbiota.</title>
        <authorList>
            <person name="Zou Y."/>
            <person name="Xue W."/>
            <person name="Luo G."/>
        </authorList>
    </citation>
    <scope>NUCLEOTIDE SEQUENCE [LARGE SCALE GENOMIC DNA]</scope>
    <source>
        <strain evidence="4 6">TF09-22</strain>
    </source>
</reference>
<dbReference type="Pfam" id="PF01041">
    <property type="entry name" value="DegT_DnrJ_EryC1"/>
    <property type="match status" value="1"/>
</dbReference>
<dbReference type="InterPro" id="IPR015421">
    <property type="entry name" value="PyrdxlP-dep_Trfase_major"/>
</dbReference>
<proteinExistence type="inferred from homology"/>
<protein>
    <submittedName>
        <fullName evidence="4">Aminotransferase class V-fold PLP-dependent enzyme</fullName>
    </submittedName>
    <submittedName>
        <fullName evidence="3">Putative DegT/DnrJ/EryC1/StrS aminotransferase family O-antigen related protein</fullName>
        <ecNumber evidence="3">2.6.1.87</ecNumber>
    </submittedName>
</protein>
<dbReference type="InterPro" id="IPR015422">
    <property type="entry name" value="PyrdxlP-dep_Trfase_small"/>
</dbReference>
<accession>A0A174FF15</accession>
<dbReference type="PANTHER" id="PTHR30244:SF34">
    <property type="entry name" value="DTDP-4-AMINO-4,6-DIDEOXYGALACTOSE TRANSAMINASE"/>
    <property type="match status" value="1"/>
</dbReference>
<gene>
    <name evidence="3" type="primary">arnB_3</name>
    <name evidence="4" type="ORF">DXC91_19315</name>
    <name evidence="3" type="ORF">ERS417307_01795</name>
</gene>
<evidence type="ECO:0000256" key="1">
    <source>
        <dbReference type="ARBA" id="ARBA00037999"/>
    </source>
</evidence>
<dbReference type="EC" id="2.6.1.87" evidence="3"/>
<dbReference type="Gene3D" id="3.90.1150.10">
    <property type="entry name" value="Aspartate Aminotransferase, domain 1"/>
    <property type="match status" value="1"/>
</dbReference>
<evidence type="ECO:0000313" key="3">
    <source>
        <dbReference type="EMBL" id="CUO47426.1"/>
    </source>
</evidence>
<dbReference type="GO" id="GO:0099620">
    <property type="term" value="F:UDP-4-amino-4-deoxy-L-arabinose aminotransferase"/>
    <property type="evidence" value="ECO:0007669"/>
    <property type="project" value="UniProtKB-EC"/>
</dbReference>
<dbReference type="EMBL" id="CYZF01000004">
    <property type="protein sequence ID" value="CUO47426.1"/>
    <property type="molecule type" value="Genomic_DNA"/>
</dbReference>
<organism evidence="3 5">
    <name type="scientific">Bacteroides uniformis</name>
    <dbReference type="NCBI Taxonomy" id="820"/>
    <lineage>
        <taxon>Bacteria</taxon>
        <taxon>Pseudomonadati</taxon>
        <taxon>Bacteroidota</taxon>
        <taxon>Bacteroidia</taxon>
        <taxon>Bacteroidales</taxon>
        <taxon>Bacteroidaceae</taxon>
        <taxon>Bacteroides</taxon>
    </lineage>
</organism>
<dbReference type="GO" id="GO:0000271">
    <property type="term" value="P:polysaccharide biosynthetic process"/>
    <property type="evidence" value="ECO:0007669"/>
    <property type="project" value="TreeGrafter"/>
</dbReference>
<dbReference type="GO" id="GO:0030170">
    <property type="term" value="F:pyridoxal phosphate binding"/>
    <property type="evidence" value="ECO:0007669"/>
    <property type="project" value="TreeGrafter"/>
</dbReference>
<dbReference type="EMBL" id="QSRB01000024">
    <property type="protein sequence ID" value="RGK80545.1"/>
    <property type="molecule type" value="Genomic_DNA"/>
</dbReference>
<dbReference type="PANTHER" id="PTHR30244">
    <property type="entry name" value="TRANSAMINASE"/>
    <property type="match status" value="1"/>
</dbReference>
<evidence type="ECO:0000313" key="4">
    <source>
        <dbReference type="EMBL" id="RGK80545.1"/>
    </source>
</evidence>
<dbReference type="InterPro" id="IPR000653">
    <property type="entry name" value="DegT/StrS_aminotransferase"/>
</dbReference>
<dbReference type="AlphaFoldDB" id="A0A174FF15"/>
<evidence type="ECO:0000313" key="5">
    <source>
        <dbReference type="Proteomes" id="UP000095419"/>
    </source>
</evidence>
<keyword evidence="3" id="KW-0808">Transferase</keyword>
<dbReference type="Proteomes" id="UP000095419">
    <property type="component" value="Unassembled WGS sequence"/>
</dbReference>
<comment type="similarity">
    <text evidence="1 2">Belongs to the DegT/DnrJ/EryC1 family.</text>
</comment>
<name>A0A174FF15_BACUN</name>